<evidence type="ECO:0000256" key="4">
    <source>
        <dbReference type="ARBA" id="ARBA00022679"/>
    </source>
</evidence>
<dbReference type="GO" id="GO:0015020">
    <property type="term" value="F:glucuronosyltransferase activity"/>
    <property type="evidence" value="ECO:0007669"/>
    <property type="project" value="UniProtKB-EC"/>
</dbReference>
<protein>
    <recommendedName>
        <fullName evidence="2">glucuronosyltransferase</fullName>
        <ecNumber evidence="2">2.4.1.17</ecNumber>
    </recommendedName>
</protein>
<dbReference type="SUPFAM" id="SSF53756">
    <property type="entry name" value="UDP-Glycosyltransferase/glycogen phosphorylase"/>
    <property type="match status" value="1"/>
</dbReference>
<dbReference type="InterPro" id="IPR002213">
    <property type="entry name" value="UDP_glucos_trans"/>
</dbReference>
<name>W2TUH0_NECAM</name>
<dbReference type="KEGG" id="nai:NECAME_06490"/>
<dbReference type="EC" id="2.4.1.17" evidence="2"/>
<evidence type="ECO:0000256" key="1">
    <source>
        <dbReference type="ARBA" id="ARBA00009995"/>
    </source>
</evidence>
<keyword evidence="8" id="KW-1133">Transmembrane helix</keyword>
<dbReference type="InterPro" id="IPR035595">
    <property type="entry name" value="UDP_glycos_trans_CS"/>
</dbReference>
<dbReference type="OMA" id="KLDFNTM"/>
<dbReference type="STRING" id="51031.W2TUH0"/>
<comment type="catalytic activity">
    <reaction evidence="6">
        <text>glucuronate acceptor + UDP-alpha-D-glucuronate = acceptor beta-D-glucuronoside + UDP + H(+)</text>
        <dbReference type="Rhea" id="RHEA:21032"/>
        <dbReference type="ChEBI" id="CHEBI:15378"/>
        <dbReference type="ChEBI" id="CHEBI:58052"/>
        <dbReference type="ChEBI" id="CHEBI:58223"/>
        <dbReference type="ChEBI" id="CHEBI:132367"/>
        <dbReference type="ChEBI" id="CHEBI:132368"/>
        <dbReference type="EC" id="2.4.1.17"/>
    </reaction>
</comment>
<dbReference type="Gene3D" id="3.40.50.2000">
    <property type="entry name" value="Glycogen Phosphorylase B"/>
    <property type="match status" value="1"/>
</dbReference>
<dbReference type="PANTHER" id="PTHR48043">
    <property type="entry name" value="EG:EG0003.4 PROTEIN-RELATED"/>
    <property type="match status" value="1"/>
</dbReference>
<evidence type="ECO:0000256" key="8">
    <source>
        <dbReference type="SAM" id="Phobius"/>
    </source>
</evidence>
<proteinExistence type="inferred from homology"/>
<keyword evidence="4 7" id="KW-0808">Transferase</keyword>
<evidence type="ECO:0000256" key="2">
    <source>
        <dbReference type="ARBA" id="ARBA00012544"/>
    </source>
</evidence>
<keyword evidence="5" id="KW-0732">Signal</keyword>
<dbReference type="PROSITE" id="PS00375">
    <property type="entry name" value="UDPGT"/>
    <property type="match status" value="1"/>
</dbReference>
<sequence>MITLLTLLFTVYSTFGYKMAIFVLDLSNSQLLFNERVAETLAEAGHDVTLVMIISQSDRDNSDIKIKSNVKLHVVNAPINFTRKEMEKRQEELTFKPSTYNMVSRLSAQTSMIVDTCRATLENKQLLQWLKEQHFDLAFAHMFDVCAVGLVHAAEIPSWIWLNSGPVIDYVAYLIGLPIIPSYTPPIMMAAVGEMNFLQRVKSLIGHGMMKLFWRRLIADPETQLFRTHISPEFPDLMDLAAKCPLVMANTNELYDMPRPTLAKVVNIGGVGVEIKDQKPLPNVALSYFFPKNQYFNVSTFQHIAEIVDSGDGTIFFSFGSVVASYKMPLEWKKIFLDTFRRFPKYQFLWRYEEDDIKDMLPSNVHLFKWLPQVDLLRHPRTKAFITHAGYNSFQEAILTGVPLIAIPLVGDQPKNAASAEHLGIGVVLNKGELSVSVVSRAIEEVITNTRYKKEARRLSRMVGNKPVTPTQLLVKWSEFVAEFQTLDNLVPAGTKLNFIQYHSLDVIFCLFLLVILILALIRFLFKLAIRGTFALVMLWPSFRSEKQKTM</sequence>
<dbReference type="CDD" id="cd03784">
    <property type="entry name" value="GT1_Gtf-like"/>
    <property type="match status" value="1"/>
</dbReference>
<keyword evidence="3 7" id="KW-0328">Glycosyltransferase</keyword>
<dbReference type="EMBL" id="KI657772">
    <property type="protein sequence ID" value="ETN85264.1"/>
    <property type="molecule type" value="Genomic_DNA"/>
</dbReference>
<keyword evidence="8" id="KW-0472">Membrane</keyword>
<evidence type="ECO:0000256" key="3">
    <source>
        <dbReference type="ARBA" id="ARBA00022676"/>
    </source>
</evidence>
<dbReference type="FunFam" id="3.40.50.2000:FF:000021">
    <property type="entry name" value="UDP-glucuronosyltransferase"/>
    <property type="match status" value="1"/>
</dbReference>
<organism evidence="9 10">
    <name type="scientific">Necator americanus</name>
    <name type="common">Human hookworm</name>
    <dbReference type="NCBI Taxonomy" id="51031"/>
    <lineage>
        <taxon>Eukaryota</taxon>
        <taxon>Metazoa</taxon>
        <taxon>Ecdysozoa</taxon>
        <taxon>Nematoda</taxon>
        <taxon>Chromadorea</taxon>
        <taxon>Rhabditida</taxon>
        <taxon>Rhabditina</taxon>
        <taxon>Rhabditomorpha</taxon>
        <taxon>Strongyloidea</taxon>
        <taxon>Ancylostomatidae</taxon>
        <taxon>Bunostominae</taxon>
        <taxon>Necator</taxon>
    </lineage>
</organism>
<keyword evidence="8" id="KW-0812">Transmembrane</keyword>
<keyword evidence="10" id="KW-1185">Reference proteome</keyword>
<feature type="transmembrane region" description="Helical" evidence="8">
    <location>
        <begin position="505"/>
        <end position="526"/>
    </location>
</feature>
<dbReference type="Pfam" id="PF00201">
    <property type="entry name" value="UDPGT"/>
    <property type="match status" value="1"/>
</dbReference>
<evidence type="ECO:0000313" key="10">
    <source>
        <dbReference type="Proteomes" id="UP000053676"/>
    </source>
</evidence>
<dbReference type="PANTHER" id="PTHR48043:SF145">
    <property type="entry name" value="FI06409P-RELATED"/>
    <property type="match status" value="1"/>
</dbReference>
<comment type="similarity">
    <text evidence="1 7">Belongs to the UDP-glycosyltransferase family.</text>
</comment>
<gene>
    <name evidence="9" type="ORF">NECAME_06490</name>
</gene>
<evidence type="ECO:0000256" key="7">
    <source>
        <dbReference type="RuleBase" id="RU003718"/>
    </source>
</evidence>
<accession>W2TUH0</accession>
<evidence type="ECO:0000256" key="5">
    <source>
        <dbReference type="ARBA" id="ARBA00022729"/>
    </source>
</evidence>
<evidence type="ECO:0000313" key="9">
    <source>
        <dbReference type="EMBL" id="ETN85264.1"/>
    </source>
</evidence>
<evidence type="ECO:0000256" key="6">
    <source>
        <dbReference type="ARBA" id="ARBA00047475"/>
    </source>
</evidence>
<dbReference type="OrthoDB" id="5835829at2759"/>
<reference evidence="10" key="1">
    <citation type="journal article" date="2014" name="Nat. Genet.">
        <title>Genome of the human hookworm Necator americanus.</title>
        <authorList>
            <person name="Tang Y.T."/>
            <person name="Gao X."/>
            <person name="Rosa B.A."/>
            <person name="Abubucker S."/>
            <person name="Hallsworth-Pepin K."/>
            <person name="Martin J."/>
            <person name="Tyagi R."/>
            <person name="Heizer E."/>
            <person name="Zhang X."/>
            <person name="Bhonagiri-Palsikar V."/>
            <person name="Minx P."/>
            <person name="Warren W.C."/>
            <person name="Wang Q."/>
            <person name="Zhan B."/>
            <person name="Hotez P.J."/>
            <person name="Sternberg P.W."/>
            <person name="Dougall A."/>
            <person name="Gaze S.T."/>
            <person name="Mulvenna J."/>
            <person name="Sotillo J."/>
            <person name="Ranganathan S."/>
            <person name="Rabelo E.M."/>
            <person name="Wilson R.K."/>
            <person name="Felgner P.L."/>
            <person name="Bethony J."/>
            <person name="Hawdon J.M."/>
            <person name="Gasser R.B."/>
            <person name="Loukas A."/>
            <person name="Mitreva M."/>
        </authorList>
    </citation>
    <scope>NUCLEOTIDE SEQUENCE [LARGE SCALE GENOMIC DNA]</scope>
</reference>
<dbReference type="AlphaFoldDB" id="W2TUH0"/>
<dbReference type="InterPro" id="IPR050271">
    <property type="entry name" value="UDP-glycosyltransferase"/>
</dbReference>
<dbReference type="Proteomes" id="UP000053676">
    <property type="component" value="Unassembled WGS sequence"/>
</dbReference>